<feature type="transmembrane region" description="Helical" evidence="2">
    <location>
        <begin position="1140"/>
        <end position="1159"/>
    </location>
</feature>
<feature type="transmembrane region" description="Helical" evidence="2">
    <location>
        <begin position="1056"/>
        <end position="1082"/>
    </location>
</feature>
<proteinExistence type="predicted"/>
<dbReference type="RefSeq" id="XP_013273110.1">
    <property type="nucleotide sequence ID" value="XM_013417656.1"/>
</dbReference>
<accession>A0A0D2IJU8</accession>
<feature type="transmembrane region" description="Helical" evidence="2">
    <location>
        <begin position="889"/>
        <end position="911"/>
    </location>
</feature>
<dbReference type="VEuPathDB" id="FungiDB:Z518_03948"/>
<dbReference type="Proteomes" id="UP000053617">
    <property type="component" value="Unassembled WGS sequence"/>
</dbReference>
<sequence>MDHLEWSERSDRSRFRVPFVVDQDVDLERLDPGKLVVGIKRLLTSDIISLPQLAKEVQTWLYFGLLKLWLQNDFSTECFIEHGVVHTRNLERLCKSQITKENLTETKDGEAVLTAHAATALAFSHAASICFSDYIVAHIARLEEEHEGEPLNLWNSESYVVLFTVPVLLSFLRDILGRIKQESGLTMRLFSGSNVLMTQASGISRTLVAIGRCPSFIRRLKPTIAEVYSLFSFPPNGHHPSHKRCSIDECRAYDVIESEYQTKHTDDCVSSDCGLMGFEDEQLFAIIDQGCIPLVCSTLDETGNLIIQLRAGQLNSRYTAVSHVWAGGLGNLDRNFLPLCQLRRIHFSITRDERPLCTRNSFPEDAGSLHRLKKRIQNLRNDIFAPPETNFWLDTLCVPVYRTESSPSVRPDVSVENNEDSIGRGSPGSLGEPVESASTTSHKVTTSASELRKSTEPLTRPAQMHKYRNDYRRAAINAMARIYAGAERVLVLDPELETEKSEDLKPFEMSLALACSPWMTRSWTLHEGALALNLEFKFASSFHRYSEFSTSSFLFFSPLESLWKEICTDTNHPERPIPLLDYFGRNISDPWSRSNGSKLHNKSLESYDMERFVTVWNALTERRTTRVTDVALILASLLNLSAGEVLTLDPDRRMKAILKHHSILPASILLQPTTSSVGKPDWTPKFPSMDSSTFQMRIPRQFETLKVTADGLVYENFIDDGTWMILQDMPDGCLSFHVGGHSGVPSLHITFFEPPTVGQNHVPGPMLLWLSSTTDSKKRLLGLSFTVVREDMDAFHVAVGDLLWYGRLLGVPDSEHSQHQETCALVLSKHSARGKKSLVIDLSMFPQPLQYVNLTLTDIQSWPDLRWSRTRAFPFLQLGAGGDGILECMILITMASWILPLFLSPGIYCVLLTFSDHKTQVREALFSQKPLFILLYNVIIMVRIFLLYMETLYFRIIEARWMQESWATSFWDPRFSVPSSKSRQPLGNFTKLAVENAYPHFALRACVGYAGLGALFGLETMCQIGPSVWEVFLAGDIYELFLWQMRSFANYREGMVVMYGVVCFGFALDSIGRVFLFSLYLFQWNGARKRARQRKLAEISVEHHIMQAGAFLTFGFWMTWTIGGISWTALAVARARQELIHIWGLVSFLALLVQTPLVYQKLGIGKAVQDYLWGDDLST</sequence>
<keyword evidence="2" id="KW-0472">Membrane</keyword>
<feature type="compositionally biased region" description="Polar residues" evidence="1">
    <location>
        <begin position="436"/>
        <end position="449"/>
    </location>
</feature>
<dbReference type="EMBL" id="KN847477">
    <property type="protein sequence ID" value="KIX05974.1"/>
    <property type="molecule type" value="Genomic_DNA"/>
</dbReference>
<feature type="transmembrane region" description="Helical" evidence="2">
    <location>
        <begin position="931"/>
        <end position="949"/>
    </location>
</feature>
<reference evidence="3 4" key="1">
    <citation type="submission" date="2015-01" db="EMBL/GenBank/DDBJ databases">
        <title>The Genome Sequence of Rhinocladiella mackenzie CBS 650.93.</title>
        <authorList>
            <consortium name="The Broad Institute Genomics Platform"/>
            <person name="Cuomo C."/>
            <person name="de Hoog S."/>
            <person name="Gorbushina A."/>
            <person name="Stielow B."/>
            <person name="Teixiera M."/>
            <person name="Abouelleil A."/>
            <person name="Chapman S.B."/>
            <person name="Priest M."/>
            <person name="Young S.K."/>
            <person name="Wortman J."/>
            <person name="Nusbaum C."/>
            <person name="Birren B."/>
        </authorList>
    </citation>
    <scope>NUCLEOTIDE SEQUENCE [LARGE SCALE GENOMIC DNA]</scope>
    <source>
        <strain evidence="3 4">CBS 650.93</strain>
    </source>
</reference>
<gene>
    <name evidence="3" type="ORF">Z518_03948</name>
</gene>
<dbReference type="OrthoDB" id="2426273at2759"/>
<dbReference type="HOGENOM" id="CLU_273211_0_0_1"/>
<keyword evidence="2" id="KW-0812">Transmembrane</keyword>
<keyword evidence="2" id="KW-1133">Transmembrane helix</keyword>
<evidence type="ECO:0008006" key="5">
    <source>
        <dbReference type="Google" id="ProtNLM"/>
    </source>
</evidence>
<protein>
    <recommendedName>
        <fullName evidence="5">Heterokaryon incompatibility domain-containing protein</fullName>
    </recommendedName>
</protein>
<dbReference type="AlphaFoldDB" id="A0A0D2IJU8"/>
<dbReference type="PANTHER" id="PTHR39596:SF3">
    <property type="entry name" value="HETEROKARYON INCOMPATIBILITY DOMAIN-CONTAINING PROTEIN"/>
    <property type="match status" value="1"/>
</dbReference>
<feature type="region of interest" description="Disordered" evidence="1">
    <location>
        <begin position="404"/>
        <end position="458"/>
    </location>
</feature>
<dbReference type="PANTHER" id="PTHR39596">
    <property type="match status" value="1"/>
</dbReference>
<organism evidence="3 4">
    <name type="scientific">Rhinocladiella mackenziei CBS 650.93</name>
    <dbReference type="NCBI Taxonomy" id="1442369"/>
    <lineage>
        <taxon>Eukaryota</taxon>
        <taxon>Fungi</taxon>
        <taxon>Dikarya</taxon>
        <taxon>Ascomycota</taxon>
        <taxon>Pezizomycotina</taxon>
        <taxon>Eurotiomycetes</taxon>
        <taxon>Chaetothyriomycetidae</taxon>
        <taxon>Chaetothyriales</taxon>
        <taxon>Herpotrichiellaceae</taxon>
        <taxon>Rhinocladiella</taxon>
    </lineage>
</organism>
<evidence type="ECO:0000313" key="4">
    <source>
        <dbReference type="Proteomes" id="UP000053617"/>
    </source>
</evidence>
<evidence type="ECO:0000256" key="2">
    <source>
        <dbReference type="SAM" id="Phobius"/>
    </source>
</evidence>
<evidence type="ECO:0000256" key="1">
    <source>
        <dbReference type="SAM" id="MobiDB-lite"/>
    </source>
</evidence>
<keyword evidence="4" id="KW-1185">Reference proteome</keyword>
<dbReference type="GeneID" id="25292019"/>
<name>A0A0D2IJU8_9EURO</name>
<evidence type="ECO:0000313" key="3">
    <source>
        <dbReference type="EMBL" id="KIX05974.1"/>
    </source>
</evidence>